<feature type="region of interest" description="Disordered" evidence="1">
    <location>
        <begin position="92"/>
        <end position="178"/>
    </location>
</feature>
<gene>
    <name evidence="2" type="ORF">PHPALM_29405</name>
</gene>
<comment type="caution">
    <text evidence="2">The sequence shown here is derived from an EMBL/GenBank/DDBJ whole genome shotgun (WGS) entry which is preliminary data.</text>
</comment>
<feature type="non-terminal residue" evidence="2">
    <location>
        <position position="178"/>
    </location>
</feature>
<evidence type="ECO:0000256" key="1">
    <source>
        <dbReference type="SAM" id="MobiDB-lite"/>
    </source>
</evidence>
<dbReference type="EMBL" id="NCKW01015916">
    <property type="protein sequence ID" value="POM61559.1"/>
    <property type="molecule type" value="Genomic_DNA"/>
</dbReference>
<reference evidence="2 3" key="1">
    <citation type="journal article" date="2017" name="Genome Biol. Evol.">
        <title>Phytophthora megakarya and P. palmivora, closely related causal agents of cacao black pod rot, underwent increases in genome sizes and gene numbers by different mechanisms.</title>
        <authorList>
            <person name="Ali S.S."/>
            <person name="Shao J."/>
            <person name="Lary D.J."/>
            <person name="Kronmiller B."/>
            <person name="Shen D."/>
            <person name="Strem M.D."/>
            <person name="Amoako-Attah I."/>
            <person name="Akrofi A.Y."/>
            <person name="Begoude B.A."/>
            <person name="Ten Hoopen G.M."/>
            <person name="Coulibaly K."/>
            <person name="Kebe B.I."/>
            <person name="Melnick R.L."/>
            <person name="Guiltinan M.J."/>
            <person name="Tyler B.M."/>
            <person name="Meinhardt L.W."/>
            <person name="Bailey B.A."/>
        </authorList>
    </citation>
    <scope>NUCLEOTIDE SEQUENCE [LARGE SCALE GENOMIC DNA]</scope>
    <source>
        <strain evidence="3">sbr112.9</strain>
    </source>
</reference>
<feature type="compositionally biased region" description="Low complexity" evidence="1">
    <location>
        <begin position="45"/>
        <end position="54"/>
    </location>
</feature>
<feature type="region of interest" description="Disordered" evidence="1">
    <location>
        <begin position="45"/>
        <end position="71"/>
    </location>
</feature>
<name>A0A2P4X7N6_9STRA</name>
<feature type="compositionally biased region" description="Basic residues" evidence="1">
    <location>
        <begin position="135"/>
        <end position="145"/>
    </location>
</feature>
<accession>A0A2P4X7N6</accession>
<dbReference type="Proteomes" id="UP000237271">
    <property type="component" value="Unassembled WGS sequence"/>
</dbReference>
<protein>
    <submittedName>
        <fullName evidence="2">Rab9 effector protein</fullName>
    </submittedName>
</protein>
<evidence type="ECO:0000313" key="3">
    <source>
        <dbReference type="Proteomes" id="UP000237271"/>
    </source>
</evidence>
<organism evidence="2 3">
    <name type="scientific">Phytophthora palmivora</name>
    <dbReference type="NCBI Taxonomy" id="4796"/>
    <lineage>
        <taxon>Eukaryota</taxon>
        <taxon>Sar</taxon>
        <taxon>Stramenopiles</taxon>
        <taxon>Oomycota</taxon>
        <taxon>Peronosporomycetes</taxon>
        <taxon>Peronosporales</taxon>
        <taxon>Peronosporaceae</taxon>
        <taxon>Phytophthora</taxon>
    </lineage>
</organism>
<sequence>MPLVSFEGVKVDLPVNLAGIDFEFTAGSLTIHCRDFTGDIVLSKQPSSRKPFSPSKKRTIDLSASDDDDDEADAKRLRTNFLNEAEQTLLLAQLNDSQSQKVKSKEKKTEAEEGVDAGGVNETANSVDSTTGKKTATRKGKKKAGSQKESESFFSPEPKQSTSRKATPDSNKKRNKTL</sequence>
<evidence type="ECO:0000313" key="2">
    <source>
        <dbReference type="EMBL" id="POM61559.1"/>
    </source>
</evidence>
<keyword evidence="3" id="KW-1185">Reference proteome</keyword>
<proteinExistence type="predicted"/>
<dbReference type="AlphaFoldDB" id="A0A2P4X7N6"/>